<dbReference type="GO" id="GO:0004077">
    <property type="term" value="F:biotin--[biotin carboxyl-carrier protein] ligase activity"/>
    <property type="evidence" value="ECO:0007669"/>
    <property type="project" value="UniProtKB-EC"/>
</dbReference>
<dbReference type="Pfam" id="PF02237">
    <property type="entry name" value="BPL_C"/>
    <property type="match status" value="1"/>
</dbReference>
<keyword evidence="3" id="KW-0067">ATP-binding</keyword>
<proteinExistence type="predicted"/>
<feature type="domain" description="BPL/LPL catalytic" evidence="7">
    <location>
        <begin position="1"/>
        <end position="178"/>
    </location>
</feature>
<dbReference type="Proteomes" id="UP000233293">
    <property type="component" value="Unassembled WGS sequence"/>
</dbReference>
<dbReference type="Gene3D" id="3.30.930.10">
    <property type="entry name" value="Bira Bifunctional Protein, Domain 2"/>
    <property type="match status" value="1"/>
</dbReference>
<protein>
    <recommendedName>
        <fullName evidence="5">biotin--[biotin carboxyl-carrier protein] ligase</fullName>
        <ecNumber evidence="5">6.3.4.15</ecNumber>
    </recommendedName>
</protein>
<dbReference type="InterPro" id="IPR008988">
    <property type="entry name" value="Transcriptional_repressor_C"/>
</dbReference>
<evidence type="ECO:0000256" key="6">
    <source>
        <dbReference type="ARBA" id="ARBA00047846"/>
    </source>
</evidence>
<evidence type="ECO:0000313" key="8">
    <source>
        <dbReference type="EMBL" id="PKU25830.1"/>
    </source>
</evidence>
<evidence type="ECO:0000313" key="9">
    <source>
        <dbReference type="Proteomes" id="UP000233293"/>
    </source>
</evidence>
<comment type="catalytic activity">
    <reaction evidence="6">
        <text>biotin + L-lysyl-[protein] + ATP = N(6)-biotinyl-L-lysyl-[protein] + AMP + diphosphate + H(+)</text>
        <dbReference type="Rhea" id="RHEA:11756"/>
        <dbReference type="Rhea" id="RHEA-COMP:9752"/>
        <dbReference type="Rhea" id="RHEA-COMP:10505"/>
        <dbReference type="ChEBI" id="CHEBI:15378"/>
        <dbReference type="ChEBI" id="CHEBI:29969"/>
        <dbReference type="ChEBI" id="CHEBI:30616"/>
        <dbReference type="ChEBI" id="CHEBI:33019"/>
        <dbReference type="ChEBI" id="CHEBI:57586"/>
        <dbReference type="ChEBI" id="CHEBI:83144"/>
        <dbReference type="ChEBI" id="CHEBI:456215"/>
        <dbReference type="EC" id="6.3.4.15"/>
    </reaction>
</comment>
<dbReference type="PANTHER" id="PTHR12835:SF5">
    <property type="entry name" value="BIOTIN--PROTEIN LIGASE"/>
    <property type="match status" value="1"/>
</dbReference>
<dbReference type="CDD" id="cd00600">
    <property type="entry name" value="Sm_like"/>
    <property type="match status" value="1"/>
</dbReference>
<dbReference type="Gene3D" id="2.30.30.100">
    <property type="match status" value="1"/>
</dbReference>
<dbReference type="PROSITE" id="PS51733">
    <property type="entry name" value="BPL_LPL_CATALYTIC"/>
    <property type="match status" value="1"/>
</dbReference>
<evidence type="ECO:0000256" key="2">
    <source>
        <dbReference type="ARBA" id="ARBA00022741"/>
    </source>
</evidence>
<dbReference type="NCBIfam" id="TIGR00121">
    <property type="entry name" value="birA_ligase"/>
    <property type="match status" value="1"/>
</dbReference>
<dbReference type="SUPFAM" id="SSF50037">
    <property type="entry name" value="C-terminal domain of transcriptional repressors"/>
    <property type="match status" value="1"/>
</dbReference>
<dbReference type="AlphaFoldDB" id="A0A2N3PZJ1"/>
<name>A0A2N3PZJ1_9PROT</name>
<keyword evidence="2" id="KW-0547">Nucleotide-binding</keyword>
<dbReference type="GO" id="GO:0005737">
    <property type="term" value="C:cytoplasm"/>
    <property type="evidence" value="ECO:0007669"/>
    <property type="project" value="TreeGrafter"/>
</dbReference>
<keyword evidence="4" id="KW-0092">Biotin</keyword>
<dbReference type="InterPro" id="IPR004143">
    <property type="entry name" value="BPL_LPL_catalytic"/>
</dbReference>
<organism evidence="8 9">
    <name type="scientific">Telmatospirillum siberiense</name>
    <dbReference type="NCBI Taxonomy" id="382514"/>
    <lineage>
        <taxon>Bacteria</taxon>
        <taxon>Pseudomonadati</taxon>
        <taxon>Pseudomonadota</taxon>
        <taxon>Alphaproteobacteria</taxon>
        <taxon>Rhodospirillales</taxon>
        <taxon>Rhodospirillaceae</taxon>
        <taxon>Telmatospirillum</taxon>
    </lineage>
</organism>
<dbReference type="GO" id="GO:0005524">
    <property type="term" value="F:ATP binding"/>
    <property type="evidence" value="ECO:0007669"/>
    <property type="project" value="UniProtKB-KW"/>
</dbReference>
<dbReference type="CDD" id="cd16442">
    <property type="entry name" value="BPL"/>
    <property type="match status" value="1"/>
</dbReference>
<dbReference type="EMBL" id="PIUM01000003">
    <property type="protein sequence ID" value="PKU25830.1"/>
    <property type="molecule type" value="Genomic_DNA"/>
</dbReference>
<dbReference type="SUPFAM" id="SSF55681">
    <property type="entry name" value="Class II aaRS and biotin synthetases"/>
    <property type="match status" value="1"/>
</dbReference>
<dbReference type="InterPro" id="IPR003142">
    <property type="entry name" value="BPL_C"/>
</dbReference>
<evidence type="ECO:0000256" key="4">
    <source>
        <dbReference type="ARBA" id="ARBA00023267"/>
    </source>
</evidence>
<reference evidence="9" key="1">
    <citation type="submission" date="2017-12" db="EMBL/GenBank/DDBJ databases">
        <title>Draft genome sequence of Telmatospirillum siberiense 26-4b1T, an acidotolerant peatland alphaproteobacterium potentially involved in sulfur cycling.</title>
        <authorList>
            <person name="Hausmann B."/>
            <person name="Pjevac P."/>
            <person name="Schreck K."/>
            <person name="Herbold C.W."/>
            <person name="Daims H."/>
            <person name="Wagner M."/>
            <person name="Pester M."/>
            <person name="Loy A."/>
        </authorList>
    </citation>
    <scope>NUCLEOTIDE SEQUENCE [LARGE SCALE GENOMIC DNA]</scope>
    <source>
        <strain evidence="9">26-4b1</strain>
    </source>
</reference>
<evidence type="ECO:0000256" key="1">
    <source>
        <dbReference type="ARBA" id="ARBA00022598"/>
    </source>
</evidence>
<sequence>MTAYSLAAPFRLIALEKVDSTNDEARRAAQAGSGHGTVVWAREQTAGRGRRGREWVSPAGNLHCSLLLDGGPEPSRTPQLAFVAAVAVRAALADLVPGAVFQVKWPNDVLCHGRKISGMLLEQASSLIVAGIGVDVAFAPEPGLYPTTCLRQLGSGAEPFDVLAGLCEHLGVWYARWRSEGFAPIRQAWLDGAAGLSGPVTVRLSDETVLEGTFAGLDPEGALLLVEAGGGQRKVLAGDVFFRR</sequence>
<evidence type="ECO:0000259" key="7">
    <source>
        <dbReference type="PROSITE" id="PS51733"/>
    </source>
</evidence>
<evidence type="ECO:0000256" key="3">
    <source>
        <dbReference type="ARBA" id="ARBA00022840"/>
    </source>
</evidence>
<keyword evidence="9" id="KW-1185">Reference proteome</keyword>
<dbReference type="InterPro" id="IPR045864">
    <property type="entry name" value="aa-tRNA-synth_II/BPL/LPL"/>
</dbReference>
<dbReference type="InterPro" id="IPR004408">
    <property type="entry name" value="Biotin_CoA_COase_ligase"/>
</dbReference>
<accession>A0A2N3PZJ1</accession>
<dbReference type="Pfam" id="PF03099">
    <property type="entry name" value="BPL_LplA_LipB"/>
    <property type="match status" value="1"/>
</dbReference>
<dbReference type="OrthoDB" id="9807064at2"/>
<dbReference type="RefSeq" id="WP_101249374.1">
    <property type="nucleotide sequence ID" value="NZ_PIUM01000003.1"/>
</dbReference>
<dbReference type="PANTHER" id="PTHR12835">
    <property type="entry name" value="BIOTIN PROTEIN LIGASE"/>
    <property type="match status" value="1"/>
</dbReference>
<dbReference type="EC" id="6.3.4.15" evidence="5"/>
<keyword evidence="1 8" id="KW-0436">Ligase</keyword>
<gene>
    <name evidence="8" type="ORF">CWS72_04530</name>
</gene>
<evidence type="ECO:0000256" key="5">
    <source>
        <dbReference type="ARBA" id="ARBA00024227"/>
    </source>
</evidence>
<comment type="caution">
    <text evidence="8">The sequence shown here is derived from an EMBL/GenBank/DDBJ whole genome shotgun (WGS) entry which is preliminary data.</text>
</comment>